<keyword evidence="3" id="KW-0472">Membrane</keyword>
<dbReference type="InterPro" id="IPR036273">
    <property type="entry name" value="CRAL/TRIO_N_dom_sf"/>
</dbReference>
<reference evidence="6" key="1">
    <citation type="submission" date="2022-04" db="EMBL/GenBank/DDBJ databases">
        <title>Carnegiea gigantea Genome sequencing and assembly v2.</title>
        <authorList>
            <person name="Copetti D."/>
            <person name="Sanderson M.J."/>
            <person name="Burquez A."/>
            <person name="Wojciechowski M.F."/>
        </authorList>
    </citation>
    <scope>NUCLEOTIDE SEQUENCE</scope>
    <source>
        <strain evidence="6">SGP5-SGP5p</strain>
        <tissue evidence="6">Aerial part</tissue>
    </source>
</reference>
<dbReference type="InterPro" id="IPR011074">
    <property type="entry name" value="CRAL/TRIO_N_dom"/>
</dbReference>
<dbReference type="Pfam" id="PF25099">
    <property type="entry name" value="GOLD_PATL1_C"/>
    <property type="match status" value="1"/>
</dbReference>
<accession>A0A9Q1GU05</accession>
<dbReference type="Proteomes" id="UP001153076">
    <property type="component" value="Unassembled WGS sequence"/>
</dbReference>
<evidence type="ECO:0000256" key="3">
    <source>
        <dbReference type="ARBA" id="ARBA00023136"/>
    </source>
</evidence>
<organism evidence="6 7">
    <name type="scientific">Carnegiea gigantea</name>
    <dbReference type="NCBI Taxonomy" id="171969"/>
    <lineage>
        <taxon>Eukaryota</taxon>
        <taxon>Viridiplantae</taxon>
        <taxon>Streptophyta</taxon>
        <taxon>Embryophyta</taxon>
        <taxon>Tracheophyta</taxon>
        <taxon>Spermatophyta</taxon>
        <taxon>Magnoliopsida</taxon>
        <taxon>eudicotyledons</taxon>
        <taxon>Gunneridae</taxon>
        <taxon>Pentapetalae</taxon>
        <taxon>Caryophyllales</taxon>
        <taxon>Cactineae</taxon>
        <taxon>Cactaceae</taxon>
        <taxon>Cactoideae</taxon>
        <taxon>Echinocereeae</taxon>
        <taxon>Carnegiea</taxon>
    </lineage>
</organism>
<keyword evidence="2" id="KW-0813">Transport</keyword>
<keyword evidence="7" id="KW-1185">Reference proteome</keyword>
<dbReference type="InterPro" id="IPR056794">
    <property type="entry name" value="PATL1-6_C_GOLD"/>
</dbReference>
<dbReference type="PANTHER" id="PTHR45932:SF2">
    <property type="entry name" value="PATELLIN-4"/>
    <property type="match status" value="1"/>
</dbReference>
<evidence type="ECO:0000256" key="1">
    <source>
        <dbReference type="ARBA" id="ARBA00004370"/>
    </source>
</evidence>
<gene>
    <name evidence="6" type="ORF">Cgig2_003649</name>
</gene>
<dbReference type="GO" id="GO:0008289">
    <property type="term" value="F:lipid binding"/>
    <property type="evidence" value="ECO:0007669"/>
    <property type="project" value="InterPro"/>
</dbReference>
<evidence type="ECO:0000313" key="6">
    <source>
        <dbReference type="EMBL" id="KAJ8425371.1"/>
    </source>
</evidence>
<dbReference type="InterPro" id="IPR044834">
    <property type="entry name" value="PATL"/>
</dbReference>
<dbReference type="SMART" id="SM01100">
    <property type="entry name" value="CRAL_TRIO_N"/>
    <property type="match status" value="1"/>
</dbReference>
<feature type="domain" description="CRAL/TRIO N-terminal" evidence="5">
    <location>
        <begin position="143"/>
        <end position="168"/>
    </location>
</feature>
<dbReference type="SUPFAM" id="SSF46938">
    <property type="entry name" value="CRAL/TRIO N-terminal domain"/>
    <property type="match status" value="1"/>
</dbReference>
<protein>
    <recommendedName>
        <fullName evidence="5">CRAL/TRIO N-terminal domain-containing protein</fullName>
    </recommendedName>
</protein>
<evidence type="ECO:0000259" key="5">
    <source>
        <dbReference type="SMART" id="SM01100"/>
    </source>
</evidence>
<feature type="compositionally biased region" description="Basic and acidic residues" evidence="4">
    <location>
        <begin position="18"/>
        <end position="37"/>
    </location>
</feature>
<dbReference type="InterPro" id="IPR036865">
    <property type="entry name" value="CRAL-TRIO_dom_sf"/>
</dbReference>
<sequence length="324" mass="37334">MVKREKESKANSVVDEEGERRREKAEKNNNGEQDVKNKSYLLQPQSTDSDLDHVGIRRLLLFHKAQAEAAFGNTLLKSEEKKDEKKEKSSNEKTEIEEKEENHDEKPTKEEESEPKDEPKIEGIKDISICGVPLLPTKSFKGTDVIILKLLRAREFKVNETFEMLKRTLIWRAHSEIETILEEDLGLRFMMKEVRSATYKAIGLLQGNYPEMVARNVRGEVSDIVLKLGSAETIKIAAPELRFLSSWSNNNLDIAVLGWEVSYKEEFIPTNEGSYTIIIQKEKNMDATEELVHSSFRNNEPSRVVLTIVNHIKKKKQAFYHYKI</sequence>
<dbReference type="GO" id="GO:0016020">
    <property type="term" value="C:membrane"/>
    <property type="evidence" value="ECO:0007669"/>
    <property type="project" value="UniProtKB-SubCell"/>
</dbReference>
<dbReference type="AlphaFoldDB" id="A0A9Q1GU05"/>
<dbReference type="EMBL" id="JAKOGI010001485">
    <property type="protein sequence ID" value="KAJ8425371.1"/>
    <property type="molecule type" value="Genomic_DNA"/>
</dbReference>
<dbReference type="Pfam" id="PF03765">
    <property type="entry name" value="CRAL_TRIO_N"/>
    <property type="match status" value="1"/>
</dbReference>
<comment type="subcellular location">
    <subcellularLocation>
        <location evidence="1">Membrane</location>
    </subcellularLocation>
</comment>
<feature type="region of interest" description="Disordered" evidence="4">
    <location>
        <begin position="1"/>
        <end position="48"/>
    </location>
</feature>
<comment type="caution">
    <text evidence="6">The sequence shown here is derived from an EMBL/GenBank/DDBJ whole genome shotgun (WGS) entry which is preliminary data.</text>
</comment>
<evidence type="ECO:0000256" key="2">
    <source>
        <dbReference type="ARBA" id="ARBA00022448"/>
    </source>
</evidence>
<dbReference type="Gene3D" id="3.40.525.10">
    <property type="entry name" value="CRAL-TRIO lipid binding domain"/>
    <property type="match status" value="1"/>
</dbReference>
<evidence type="ECO:0000313" key="7">
    <source>
        <dbReference type="Proteomes" id="UP001153076"/>
    </source>
</evidence>
<evidence type="ECO:0000256" key="4">
    <source>
        <dbReference type="SAM" id="MobiDB-lite"/>
    </source>
</evidence>
<dbReference type="OrthoDB" id="75724at2759"/>
<dbReference type="PANTHER" id="PTHR45932">
    <property type="entry name" value="PATELLIN-1"/>
    <property type="match status" value="1"/>
</dbReference>
<name>A0A9Q1GU05_9CARY</name>
<feature type="region of interest" description="Disordered" evidence="4">
    <location>
        <begin position="78"/>
        <end position="122"/>
    </location>
</feature>
<proteinExistence type="predicted"/>